<dbReference type="AlphaFoldDB" id="A0AAN4ZED6"/>
<evidence type="ECO:0000313" key="2">
    <source>
        <dbReference type="EMBL" id="GMR39226.1"/>
    </source>
</evidence>
<evidence type="ECO:0000256" key="1">
    <source>
        <dbReference type="SAM" id="MobiDB-lite"/>
    </source>
</evidence>
<protein>
    <submittedName>
        <fullName evidence="2">Uncharacterized protein</fullName>
    </submittedName>
</protein>
<name>A0AAN4ZED6_9BILA</name>
<evidence type="ECO:0000313" key="3">
    <source>
        <dbReference type="Proteomes" id="UP001328107"/>
    </source>
</evidence>
<feature type="compositionally biased region" description="Low complexity" evidence="1">
    <location>
        <begin position="279"/>
        <end position="300"/>
    </location>
</feature>
<feature type="region of interest" description="Disordered" evidence="1">
    <location>
        <begin position="253"/>
        <end position="388"/>
    </location>
</feature>
<organism evidence="2 3">
    <name type="scientific">Pristionchus mayeri</name>
    <dbReference type="NCBI Taxonomy" id="1317129"/>
    <lineage>
        <taxon>Eukaryota</taxon>
        <taxon>Metazoa</taxon>
        <taxon>Ecdysozoa</taxon>
        <taxon>Nematoda</taxon>
        <taxon>Chromadorea</taxon>
        <taxon>Rhabditida</taxon>
        <taxon>Rhabditina</taxon>
        <taxon>Diplogasteromorpha</taxon>
        <taxon>Diplogasteroidea</taxon>
        <taxon>Neodiplogasteridae</taxon>
        <taxon>Pristionchus</taxon>
    </lineage>
</organism>
<feature type="region of interest" description="Disordered" evidence="1">
    <location>
        <begin position="1"/>
        <end position="46"/>
    </location>
</feature>
<feature type="compositionally biased region" description="Low complexity" evidence="1">
    <location>
        <begin position="358"/>
        <end position="370"/>
    </location>
</feature>
<accession>A0AAN4ZED6</accession>
<gene>
    <name evidence="2" type="ORF">PMAYCL1PPCAC_09421</name>
</gene>
<feature type="compositionally biased region" description="Polar residues" evidence="1">
    <location>
        <begin position="320"/>
        <end position="338"/>
    </location>
</feature>
<dbReference type="Proteomes" id="UP001328107">
    <property type="component" value="Unassembled WGS sequence"/>
</dbReference>
<feature type="compositionally biased region" description="Polar residues" evidence="1">
    <location>
        <begin position="253"/>
        <end position="262"/>
    </location>
</feature>
<reference evidence="3" key="1">
    <citation type="submission" date="2022-10" db="EMBL/GenBank/DDBJ databases">
        <title>Genome assembly of Pristionchus species.</title>
        <authorList>
            <person name="Yoshida K."/>
            <person name="Sommer R.J."/>
        </authorList>
    </citation>
    <scope>NUCLEOTIDE SEQUENCE [LARGE SCALE GENOMIC DNA]</scope>
    <source>
        <strain evidence="3">RS5460</strain>
    </source>
</reference>
<proteinExistence type="predicted"/>
<keyword evidence="3" id="KW-1185">Reference proteome</keyword>
<comment type="caution">
    <text evidence="2">The sequence shown here is derived from an EMBL/GenBank/DDBJ whole genome shotgun (WGS) entry which is preliminary data.</text>
</comment>
<dbReference type="EMBL" id="BTRK01000002">
    <property type="protein sequence ID" value="GMR39226.1"/>
    <property type="molecule type" value="Genomic_DNA"/>
</dbReference>
<sequence>MSSHKEMSDRLNEGRNLKMSSHKEMSDRLNEGRNLKMSSHKEMSDRLNEGRNLTYELGKKDSSMGPVFQSAFDLLIALANVEKDPSRIGFALDSLDRQTQLHMHQDARRGVKVRETTYVYMARLVEVKKWERREVIRANMMRERMDAALKAANLPIPDWPTDEETDRRILFMVKGVKEEEPDDDDDMIVEVQSTSRKRRRGEGNMMTSPRNASNLAQEFLKRQREQNQPLAETTSSTSDLAGTYLEIQRAQNLASNESNATPVPNEGVTDRLQASGQESGSATSSAPSTSRPSESPSTSANRTKQPTHAEKEKHIPSSFDVPSTSVLNDYPPQENSAVNEVPTPAAPAAFANLPRPATPVTPVAASSSVAKVHRPKKRTTPREPVLCP</sequence>
<feature type="region of interest" description="Disordered" evidence="1">
    <location>
        <begin position="181"/>
        <end position="212"/>
    </location>
</feature>